<evidence type="ECO:0000313" key="9">
    <source>
        <dbReference type="EMBL" id="TWE20498.1"/>
    </source>
</evidence>
<sequence length="476" mass="49305">MTTAPTRGDDGTSVSDPADLNADITAYGSHVLAVEPTGAEPIPEEARHGSPLGLLWTWLSPNMEFATIYIGVISVLFFGLGFWTASAALLLGTAVGSVTHGWLSAYGPRFGVPQMVAGRVAFGRWGNALPAGLNAVGAGLGWFAVNSVSGAFALSTLSGMPTLFCLVLVVIAQIAVAYLGHNFVHGFEKYALPLLTVVFLAASAVTLGKAHLGGAAGTAGGFGGFMLAFSTAFGYAAGWNPFAADYTRYLPSTAPRWKVITYPAVGVFVGVSVLAVVGAASATIVSGEKNPTAAFTGHLPGWLGNLTLLAIMLGAISANAINIYSAGMSFVSLGLRRLPRGPVALVIGLLGFLVAWSGLSDAGHSYEAFLLVIAYWVAPWLAVVFVDQWLRHRAGGTDEAAGERMADASYEVWAGPVSMLAGTLVSVLLFSNQEQFTGYVAKAAPSIGDLTCVVGFVLTALLYAGLRRVPGLAPSR</sequence>
<comment type="caution">
    <text evidence="9">The sequence shown here is derived from an EMBL/GenBank/DDBJ whole genome shotgun (WGS) entry which is preliminary data.</text>
</comment>
<dbReference type="Pfam" id="PF02133">
    <property type="entry name" value="Transp_cyt_pur"/>
    <property type="match status" value="1"/>
</dbReference>
<dbReference type="Proteomes" id="UP000318416">
    <property type="component" value="Unassembled WGS sequence"/>
</dbReference>
<gene>
    <name evidence="9" type="ORF">FB465_5652</name>
</gene>
<dbReference type="RefSeq" id="WP_145794890.1">
    <property type="nucleotide sequence ID" value="NZ_BAAABR010000047.1"/>
</dbReference>
<feature type="transmembrane region" description="Helical" evidence="8">
    <location>
        <begin position="214"/>
        <end position="238"/>
    </location>
</feature>
<comment type="similarity">
    <text evidence="2 7">Belongs to the purine-cytosine permease (2.A.39) family.</text>
</comment>
<dbReference type="GO" id="GO:0022857">
    <property type="term" value="F:transmembrane transporter activity"/>
    <property type="evidence" value="ECO:0007669"/>
    <property type="project" value="InterPro"/>
</dbReference>
<name>A0A561EY10_9ACTN</name>
<feature type="transmembrane region" description="Helical" evidence="8">
    <location>
        <begin position="443"/>
        <end position="466"/>
    </location>
</feature>
<evidence type="ECO:0000256" key="5">
    <source>
        <dbReference type="ARBA" id="ARBA00022989"/>
    </source>
</evidence>
<feature type="transmembrane region" description="Helical" evidence="8">
    <location>
        <begin position="259"/>
        <end position="282"/>
    </location>
</feature>
<evidence type="ECO:0000313" key="10">
    <source>
        <dbReference type="Proteomes" id="UP000318416"/>
    </source>
</evidence>
<keyword evidence="6 7" id="KW-0472">Membrane</keyword>
<feature type="transmembrane region" description="Helical" evidence="8">
    <location>
        <begin position="410"/>
        <end position="431"/>
    </location>
</feature>
<feature type="transmembrane region" description="Helical" evidence="8">
    <location>
        <begin position="302"/>
        <end position="326"/>
    </location>
</feature>
<accession>A0A561EY10</accession>
<organism evidence="9 10">
    <name type="scientific">Kitasatospora atroaurantiaca</name>
    <dbReference type="NCBI Taxonomy" id="285545"/>
    <lineage>
        <taxon>Bacteria</taxon>
        <taxon>Bacillati</taxon>
        <taxon>Actinomycetota</taxon>
        <taxon>Actinomycetes</taxon>
        <taxon>Kitasatosporales</taxon>
        <taxon>Streptomycetaceae</taxon>
        <taxon>Kitasatospora</taxon>
    </lineage>
</organism>
<evidence type="ECO:0000256" key="7">
    <source>
        <dbReference type="PIRNR" id="PIRNR002744"/>
    </source>
</evidence>
<dbReference type="OrthoDB" id="9809167at2"/>
<dbReference type="InterPro" id="IPR026030">
    <property type="entry name" value="Pur-cyt_permease_Fcy2/21/22"/>
</dbReference>
<keyword evidence="3 7" id="KW-0813">Transport</keyword>
<dbReference type="Gene3D" id="1.10.4160.10">
    <property type="entry name" value="Hydantoin permease"/>
    <property type="match status" value="1"/>
</dbReference>
<feature type="transmembrane region" description="Helical" evidence="8">
    <location>
        <begin position="125"/>
        <end position="145"/>
    </location>
</feature>
<dbReference type="PIRSF" id="PIRSF002744">
    <property type="entry name" value="Pur-cyt_permease"/>
    <property type="match status" value="1"/>
</dbReference>
<reference evidence="9 10" key="1">
    <citation type="submission" date="2019-06" db="EMBL/GenBank/DDBJ databases">
        <title>Sequencing the genomes of 1000 actinobacteria strains.</title>
        <authorList>
            <person name="Klenk H.-P."/>
        </authorList>
    </citation>
    <scope>NUCLEOTIDE SEQUENCE [LARGE SCALE GENOMIC DNA]</scope>
    <source>
        <strain evidence="9 10">DSM 41649</strain>
    </source>
</reference>
<feature type="transmembrane region" description="Helical" evidence="8">
    <location>
        <begin position="190"/>
        <end position="208"/>
    </location>
</feature>
<keyword evidence="4 8" id="KW-0812">Transmembrane</keyword>
<keyword evidence="5 8" id="KW-1133">Transmembrane helix</keyword>
<proteinExistence type="inferred from homology"/>
<evidence type="ECO:0000256" key="4">
    <source>
        <dbReference type="ARBA" id="ARBA00022692"/>
    </source>
</evidence>
<feature type="transmembrane region" description="Helical" evidence="8">
    <location>
        <begin position="338"/>
        <end position="356"/>
    </location>
</feature>
<protein>
    <submittedName>
        <fullName evidence="9">Purine-cytosine permease-like protein</fullName>
    </submittedName>
</protein>
<dbReference type="GO" id="GO:0005886">
    <property type="term" value="C:plasma membrane"/>
    <property type="evidence" value="ECO:0007669"/>
    <property type="project" value="TreeGrafter"/>
</dbReference>
<evidence type="ECO:0000256" key="3">
    <source>
        <dbReference type="ARBA" id="ARBA00022448"/>
    </source>
</evidence>
<evidence type="ECO:0000256" key="1">
    <source>
        <dbReference type="ARBA" id="ARBA00004141"/>
    </source>
</evidence>
<feature type="transmembrane region" description="Helical" evidence="8">
    <location>
        <begin position="368"/>
        <end position="390"/>
    </location>
</feature>
<dbReference type="PANTHER" id="PTHR31806">
    <property type="entry name" value="PURINE-CYTOSINE PERMEASE FCY2-RELATED"/>
    <property type="match status" value="1"/>
</dbReference>
<evidence type="ECO:0000256" key="6">
    <source>
        <dbReference type="ARBA" id="ARBA00023136"/>
    </source>
</evidence>
<dbReference type="InterPro" id="IPR001248">
    <property type="entry name" value="Pur-cyt_permease"/>
</dbReference>
<evidence type="ECO:0000256" key="2">
    <source>
        <dbReference type="ARBA" id="ARBA00008974"/>
    </source>
</evidence>
<dbReference type="PANTHER" id="PTHR31806:SF1">
    <property type="entry name" value="PURINE-CYTOSINE PERMEASE FCY2-RELATED"/>
    <property type="match status" value="1"/>
</dbReference>
<dbReference type="EMBL" id="VIVR01000001">
    <property type="protein sequence ID" value="TWE20498.1"/>
    <property type="molecule type" value="Genomic_DNA"/>
</dbReference>
<evidence type="ECO:0000256" key="8">
    <source>
        <dbReference type="SAM" id="Phobius"/>
    </source>
</evidence>
<feature type="transmembrane region" description="Helical" evidence="8">
    <location>
        <begin position="151"/>
        <end position="178"/>
    </location>
</feature>
<dbReference type="AlphaFoldDB" id="A0A561EY10"/>
<comment type="subcellular location">
    <subcellularLocation>
        <location evidence="1">Membrane</location>
        <topology evidence="1">Multi-pass membrane protein</topology>
    </subcellularLocation>
</comment>
<feature type="transmembrane region" description="Helical" evidence="8">
    <location>
        <begin position="66"/>
        <end position="91"/>
    </location>
</feature>
<keyword evidence="10" id="KW-1185">Reference proteome</keyword>